<evidence type="ECO:0000259" key="1">
    <source>
        <dbReference type="PROSITE" id="PS51725"/>
    </source>
</evidence>
<name>A0A1E3VNR2_9HYPH</name>
<protein>
    <submittedName>
        <fullName evidence="2">Antibiotic biosynthesis monooxygenase</fullName>
    </submittedName>
</protein>
<keyword evidence="2" id="KW-0503">Monooxygenase</keyword>
<dbReference type="InterPro" id="IPR011008">
    <property type="entry name" value="Dimeric_a/b-barrel"/>
</dbReference>
<dbReference type="AlphaFoldDB" id="A0A1E3VNR2"/>
<reference evidence="2 3" key="1">
    <citation type="journal article" date="2016" name="Environ. Microbiol.">
        <title>New Methyloceanibacter diversity from North Sea sediments includes methanotroph containing solely the soluble methane monooxygenase.</title>
        <authorList>
            <person name="Vekeman B."/>
            <person name="Kerckhof F.M."/>
            <person name="Cremers G."/>
            <person name="de Vos P."/>
            <person name="Vandamme P."/>
            <person name="Boon N."/>
            <person name="Op den Camp H.J."/>
            <person name="Heylen K."/>
        </authorList>
    </citation>
    <scope>NUCLEOTIDE SEQUENCE [LARGE SCALE GENOMIC DNA]</scope>
    <source>
        <strain evidence="2 3">R-67176</strain>
    </source>
</reference>
<gene>
    <name evidence="2" type="ORF">AUC70_05460</name>
</gene>
<sequence length="122" mass="13477">MSFIRPLDPAFPIDRQLAVDASPVVLVNVFTLEKADEELFLKAWQQDAEFMKRQPGFISTQLHRAIGESPAYLNYAVWESTGHFRAAFDNPEFVATHAAYPSSAVAAPHLFQKVAVAGICVA</sequence>
<dbReference type="InterPro" id="IPR007138">
    <property type="entry name" value="ABM_dom"/>
</dbReference>
<dbReference type="GO" id="GO:0004497">
    <property type="term" value="F:monooxygenase activity"/>
    <property type="evidence" value="ECO:0007669"/>
    <property type="project" value="UniProtKB-KW"/>
</dbReference>
<proteinExistence type="predicted"/>
<keyword evidence="3" id="KW-1185">Reference proteome</keyword>
<keyword evidence="2" id="KW-0560">Oxidoreductase</keyword>
<dbReference type="Gene3D" id="3.30.70.100">
    <property type="match status" value="1"/>
</dbReference>
<organism evidence="2 3">
    <name type="scientific">Methyloceanibacter stevinii</name>
    <dbReference type="NCBI Taxonomy" id="1774970"/>
    <lineage>
        <taxon>Bacteria</taxon>
        <taxon>Pseudomonadati</taxon>
        <taxon>Pseudomonadota</taxon>
        <taxon>Alphaproteobacteria</taxon>
        <taxon>Hyphomicrobiales</taxon>
        <taxon>Hyphomicrobiaceae</taxon>
        <taxon>Methyloceanibacter</taxon>
    </lineage>
</organism>
<dbReference type="Pfam" id="PF03992">
    <property type="entry name" value="ABM"/>
    <property type="match status" value="1"/>
</dbReference>
<dbReference type="SUPFAM" id="SSF54909">
    <property type="entry name" value="Dimeric alpha+beta barrel"/>
    <property type="match status" value="1"/>
</dbReference>
<evidence type="ECO:0000313" key="3">
    <source>
        <dbReference type="Proteomes" id="UP000094172"/>
    </source>
</evidence>
<accession>A0A1E3VNR2</accession>
<dbReference type="Proteomes" id="UP000094172">
    <property type="component" value="Unassembled WGS sequence"/>
</dbReference>
<dbReference type="STRING" id="1774970.AUC70_05460"/>
<feature type="domain" description="ABM" evidence="1">
    <location>
        <begin position="24"/>
        <end position="114"/>
    </location>
</feature>
<dbReference type="EMBL" id="LPWE01000011">
    <property type="protein sequence ID" value="ODR95164.1"/>
    <property type="molecule type" value="Genomic_DNA"/>
</dbReference>
<comment type="caution">
    <text evidence="2">The sequence shown here is derived from an EMBL/GenBank/DDBJ whole genome shotgun (WGS) entry which is preliminary data.</text>
</comment>
<dbReference type="RefSeq" id="WP_069444460.1">
    <property type="nucleotide sequence ID" value="NZ_LPWE01000011.1"/>
</dbReference>
<dbReference type="PROSITE" id="PS51725">
    <property type="entry name" value="ABM"/>
    <property type="match status" value="1"/>
</dbReference>
<evidence type="ECO:0000313" key="2">
    <source>
        <dbReference type="EMBL" id="ODR95164.1"/>
    </source>
</evidence>